<evidence type="ECO:0000256" key="3">
    <source>
        <dbReference type="ARBA" id="ARBA00023029"/>
    </source>
</evidence>
<keyword evidence="3 6" id="KW-0799">Topoisomerase</keyword>
<dbReference type="PANTHER" id="PTHR43493:SF5">
    <property type="entry name" value="DNA GYRASE SUBUNIT A, CHLOROPLASTIC_MITOCHONDRIAL"/>
    <property type="match status" value="1"/>
</dbReference>
<dbReference type="FunFam" id="3.90.199.10:FF:000010">
    <property type="entry name" value="DNA gyrase subunit A"/>
    <property type="match status" value="1"/>
</dbReference>
<dbReference type="Gene3D" id="3.90.199.10">
    <property type="entry name" value="Topoisomerase II, domain 5"/>
    <property type="match status" value="1"/>
</dbReference>
<evidence type="ECO:0000256" key="2">
    <source>
        <dbReference type="ARBA" id="ARBA00008263"/>
    </source>
</evidence>
<dbReference type="InterPro" id="IPR013758">
    <property type="entry name" value="Topo_IIA_A/C_ab"/>
</dbReference>
<dbReference type="SUPFAM" id="SSF56719">
    <property type="entry name" value="Type II DNA topoisomerase"/>
    <property type="match status" value="1"/>
</dbReference>
<keyword evidence="5 6" id="KW-0413">Isomerase</keyword>
<dbReference type="GO" id="GO:0009330">
    <property type="term" value="C:DNA topoisomerase type II (double strand cut, ATP-hydrolyzing) complex"/>
    <property type="evidence" value="ECO:0007669"/>
    <property type="project" value="TreeGrafter"/>
</dbReference>
<evidence type="ECO:0000259" key="7">
    <source>
        <dbReference type="PROSITE" id="PS52040"/>
    </source>
</evidence>
<feature type="domain" description="Topo IIA-type catalytic" evidence="7">
    <location>
        <begin position="41"/>
        <end position="163"/>
    </location>
</feature>
<dbReference type="GO" id="GO:0005524">
    <property type="term" value="F:ATP binding"/>
    <property type="evidence" value="ECO:0007669"/>
    <property type="project" value="InterPro"/>
</dbReference>
<evidence type="ECO:0000313" key="8">
    <source>
        <dbReference type="EMBL" id="BCI92447.1"/>
    </source>
</evidence>
<dbReference type="InterPro" id="IPR013760">
    <property type="entry name" value="Topo_IIA-like_dom_sf"/>
</dbReference>
<keyword evidence="9" id="KW-1185">Reference proteome</keyword>
<reference evidence="8 9" key="1">
    <citation type="submission" date="2020-07" db="EMBL/GenBank/DDBJ databases">
        <title>Mycobacterium kansasii (former subtype) with zoonotic potential isolated from diseased indoor pet cat, Japan.</title>
        <authorList>
            <person name="Fukano H."/>
            <person name="Terazono T."/>
            <person name="Hoshino Y."/>
        </authorList>
    </citation>
    <scope>NUCLEOTIDE SEQUENCE [LARGE SCALE GENOMIC DNA]</scope>
    <source>
        <strain evidence="8 9">Kuro-I</strain>
    </source>
</reference>
<dbReference type="Proteomes" id="UP000516380">
    <property type="component" value="Chromosome"/>
</dbReference>
<keyword evidence="4 6" id="KW-0238">DNA-binding</keyword>
<protein>
    <recommendedName>
        <fullName evidence="7">Topo IIA-type catalytic domain-containing protein</fullName>
    </recommendedName>
</protein>
<evidence type="ECO:0000256" key="6">
    <source>
        <dbReference type="PROSITE-ProRule" id="PRU01384"/>
    </source>
</evidence>
<dbReference type="GO" id="GO:0006265">
    <property type="term" value="P:DNA topological change"/>
    <property type="evidence" value="ECO:0007669"/>
    <property type="project" value="UniProtKB-UniRule"/>
</dbReference>
<accession>A0A7G1INM2</accession>
<evidence type="ECO:0000256" key="1">
    <source>
        <dbReference type="ARBA" id="ARBA00000185"/>
    </source>
</evidence>
<feature type="active site" description="O-(5'-phospho-DNA)-tyrosine intermediate" evidence="6">
    <location>
        <position position="129"/>
    </location>
</feature>
<dbReference type="EMBL" id="AP023343">
    <property type="protein sequence ID" value="BCI92447.1"/>
    <property type="molecule type" value="Genomic_DNA"/>
</dbReference>
<dbReference type="InterPro" id="IPR002205">
    <property type="entry name" value="Topo_IIA_dom_A"/>
</dbReference>
<comment type="catalytic activity">
    <reaction evidence="1 6">
        <text>ATP-dependent breakage, passage and rejoining of double-stranded DNA.</text>
        <dbReference type="EC" id="5.6.2.2"/>
    </reaction>
</comment>
<organism evidence="8 9">
    <name type="scientific">Mycobacterium kansasii</name>
    <dbReference type="NCBI Taxonomy" id="1768"/>
    <lineage>
        <taxon>Bacteria</taxon>
        <taxon>Bacillati</taxon>
        <taxon>Actinomycetota</taxon>
        <taxon>Actinomycetes</taxon>
        <taxon>Mycobacteriales</taxon>
        <taxon>Mycobacteriaceae</taxon>
        <taxon>Mycobacterium</taxon>
    </lineage>
</organism>
<proteinExistence type="inferred from homology"/>
<dbReference type="Pfam" id="PF00521">
    <property type="entry name" value="DNA_topoisoIV"/>
    <property type="match status" value="1"/>
</dbReference>
<gene>
    <name evidence="8" type="ORF">NIIDMKKI_76530</name>
</gene>
<sequence length="163" mass="18120">MTDTTLPPDNSAERIEPVDIQQEMQRSYIDYAMSVIVGRALPEVRDGLKPVHRRVLYAMYDSGFRPDRSHAKSARSVAETMGNYHPHGDASIYDTLVRMAQPWSLRYPLVDGQGNFGSPGNDPPAAMRYCVTGDALVRLPFGQSMRIADVVPGARPIRITRSS</sequence>
<evidence type="ECO:0000313" key="9">
    <source>
        <dbReference type="Proteomes" id="UP000516380"/>
    </source>
</evidence>
<dbReference type="GO" id="GO:0003677">
    <property type="term" value="F:DNA binding"/>
    <property type="evidence" value="ECO:0007669"/>
    <property type="project" value="UniProtKB-UniRule"/>
</dbReference>
<dbReference type="GO" id="GO:0034335">
    <property type="term" value="F:DNA negative supercoiling activity"/>
    <property type="evidence" value="ECO:0007669"/>
    <property type="project" value="UniProtKB-ARBA"/>
</dbReference>
<dbReference type="InterPro" id="IPR050220">
    <property type="entry name" value="Type_II_DNA_Topoisomerases"/>
</dbReference>
<evidence type="ECO:0000256" key="5">
    <source>
        <dbReference type="ARBA" id="ARBA00023235"/>
    </source>
</evidence>
<dbReference type="GO" id="GO:0005737">
    <property type="term" value="C:cytoplasm"/>
    <property type="evidence" value="ECO:0007669"/>
    <property type="project" value="TreeGrafter"/>
</dbReference>
<dbReference type="PROSITE" id="PS52040">
    <property type="entry name" value="TOPO_IIA"/>
    <property type="match status" value="1"/>
</dbReference>
<dbReference type="AlphaFoldDB" id="A0A7G1INM2"/>
<dbReference type="PANTHER" id="PTHR43493">
    <property type="entry name" value="DNA GYRASE/TOPOISOMERASE SUBUNIT A"/>
    <property type="match status" value="1"/>
</dbReference>
<comment type="similarity">
    <text evidence="2">Belongs to the type II topoisomerase GyrA/ParC subunit family.</text>
</comment>
<evidence type="ECO:0000256" key="4">
    <source>
        <dbReference type="ARBA" id="ARBA00023125"/>
    </source>
</evidence>
<name>A0A7G1INM2_MYCKA</name>
<dbReference type="SMART" id="SM00434">
    <property type="entry name" value="TOP4c"/>
    <property type="match status" value="1"/>
</dbReference>